<keyword evidence="2" id="KW-1185">Reference proteome</keyword>
<proteinExistence type="predicted"/>
<dbReference type="InterPro" id="IPR012615">
    <property type="entry name" value="TES"/>
</dbReference>
<reference evidence="2" key="1">
    <citation type="submission" date="2022-06" db="EMBL/GenBank/DDBJ databases">
        <authorList>
            <person name="Berger JAMES D."/>
            <person name="Berger JAMES D."/>
        </authorList>
    </citation>
    <scope>NUCLEOTIDE SEQUENCE [LARGE SCALE GENOMIC DNA]</scope>
</reference>
<accession>A0A183W2C3</accession>
<feature type="compositionally biased region" description="Basic and acidic residues" evidence="1">
    <location>
        <begin position="132"/>
        <end position="193"/>
    </location>
</feature>
<organism evidence="2 3">
    <name type="scientific">Trichobilharzia regenti</name>
    <name type="common">Nasal bird schistosome</name>
    <dbReference type="NCBI Taxonomy" id="157069"/>
    <lineage>
        <taxon>Eukaryota</taxon>
        <taxon>Metazoa</taxon>
        <taxon>Spiralia</taxon>
        <taxon>Lophotrochozoa</taxon>
        <taxon>Platyhelminthes</taxon>
        <taxon>Trematoda</taxon>
        <taxon>Digenea</taxon>
        <taxon>Strigeidida</taxon>
        <taxon>Schistosomatoidea</taxon>
        <taxon>Schistosomatidae</taxon>
        <taxon>Trichobilharzia</taxon>
    </lineage>
</organism>
<feature type="region of interest" description="Disordered" evidence="1">
    <location>
        <begin position="1"/>
        <end position="39"/>
    </location>
</feature>
<dbReference type="Proteomes" id="UP000050795">
    <property type="component" value="Unassembled WGS sequence"/>
</dbReference>
<dbReference type="AlphaFoldDB" id="A0A183W2C3"/>
<dbReference type="OrthoDB" id="6262127at2759"/>
<evidence type="ECO:0000256" key="1">
    <source>
        <dbReference type="SAM" id="MobiDB-lite"/>
    </source>
</evidence>
<sequence length="207" mass="23731">MFNSGLHLNDVMNEAQRRSSNLTSGSSSESTDSDDESERVFKFYTVQGKSDRKTKSNDFAHKRFEGDFYSRGYSRYGDVDSESTVFKYAGIMGHNGRKKKTYSDSDTIGSSNRYNYRYFKDNFKIKAKSRNYHREDDSETMDAHGEKTRFQGEIRDTTSVNDERNGGTEKHSEEDGKNSERKEFSNESKRDGGKPLVARPIPGPEQE</sequence>
<protein>
    <submittedName>
        <fullName evidence="3">Btz domain-containing protein</fullName>
    </submittedName>
</protein>
<dbReference type="Pfam" id="PF08034">
    <property type="entry name" value="TES"/>
    <property type="match status" value="1"/>
</dbReference>
<evidence type="ECO:0000313" key="2">
    <source>
        <dbReference type="Proteomes" id="UP000050795"/>
    </source>
</evidence>
<evidence type="ECO:0000313" key="3">
    <source>
        <dbReference type="WBParaSite" id="TREG1_91410.1"/>
    </source>
</evidence>
<reference evidence="3" key="2">
    <citation type="submission" date="2023-11" db="UniProtKB">
        <authorList>
            <consortium name="WormBaseParasite"/>
        </authorList>
    </citation>
    <scope>IDENTIFICATION</scope>
</reference>
<feature type="region of interest" description="Disordered" evidence="1">
    <location>
        <begin position="131"/>
        <end position="207"/>
    </location>
</feature>
<dbReference type="WBParaSite" id="TREG1_91410.1">
    <property type="protein sequence ID" value="TREG1_91410.1"/>
    <property type="gene ID" value="TREG1_91410"/>
</dbReference>
<feature type="compositionally biased region" description="Low complexity" evidence="1">
    <location>
        <begin position="18"/>
        <end position="30"/>
    </location>
</feature>
<name>A0A183W2C3_TRIRE</name>